<feature type="compositionally biased region" description="Polar residues" evidence="1">
    <location>
        <begin position="349"/>
        <end position="372"/>
    </location>
</feature>
<proteinExistence type="predicted"/>
<keyword evidence="2" id="KW-0812">Transmembrane</keyword>
<organism evidence="6 7">
    <name type="scientific">Channa argus</name>
    <name type="common">Northern snakehead</name>
    <name type="synonym">Ophicephalus argus</name>
    <dbReference type="NCBI Taxonomy" id="215402"/>
    <lineage>
        <taxon>Eukaryota</taxon>
        <taxon>Metazoa</taxon>
        <taxon>Chordata</taxon>
        <taxon>Craniata</taxon>
        <taxon>Vertebrata</taxon>
        <taxon>Euteleostomi</taxon>
        <taxon>Actinopterygii</taxon>
        <taxon>Neopterygii</taxon>
        <taxon>Teleostei</taxon>
        <taxon>Neoteleostei</taxon>
        <taxon>Acanthomorphata</taxon>
        <taxon>Anabantaria</taxon>
        <taxon>Anabantiformes</taxon>
        <taxon>Channoidei</taxon>
        <taxon>Channidae</taxon>
        <taxon>Channa</taxon>
    </lineage>
</organism>
<feature type="signal peptide" evidence="3">
    <location>
        <begin position="1"/>
        <end position="19"/>
    </location>
</feature>
<dbReference type="PANTHER" id="PTHR20859:SF53">
    <property type="entry name" value="INTERLEUKIN-22 RECEPTOR SUBUNIT ALPHA-1"/>
    <property type="match status" value="1"/>
</dbReference>
<dbReference type="Gene3D" id="2.60.40.10">
    <property type="entry name" value="Immunoglobulins"/>
    <property type="match status" value="1"/>
</dbReference>
<evidence type="ECO:0000259" key="5">
    <source>
        <dbReference type="Pfam" id="PF09294"/>
    </source>
</evidence>
<dbReference type="GO" id="GO:0004896">
    <property type="term" value="F:cytokine receptor activity"/>
    <property type="evidence" value="ECO:0007669"/>
    <property type="project" value="TreeGrafter"/>
</dbReference>
<keyword evidence="2" id="KW-1133">Transmembrane helix</keyword>
<reference evidence="6 7" key="1">
    <citation type="submission" date="2019-02" db="EMBL/GenBank/DDBJ databases">
        <title>Opniocepnalus argus genome.</title>
        <authorList>
            <person name="Zhou C."/>
            <person name="Xiao S."/>
        </authorList>
    </citation>
    <scope>NUCLEOTIDE SEQUENCE [LARGE SCALE GENOMIC DNA]</scope>
    <source>
        <strain evidence="6">OARG1902GOOAL</strain>
        <tissue evidence="6">Muscle</tissue>
    </source>
</reference>
<sequence length="505" mass="55936">MTALMWMLTWLLQVLSVMSELPKPEKLKITSKDFIHILTWEPGQGTPIEVYYNVTITGDRDSSSKSVAGCQGVQNPLVCNLTEAFKDQTQNYFTHVTAILGQQTSLPANLKGFRPMSDTELDTPLLTVTPCGRNLCVELQPPVEQLREIYEKITYNLQIQSKGEDRVQVKGIRSLEKQIVEHLAPGRQYCVSVCFADTLESRQSNYSQPVCAFTTGIIPADPWISAGLCALVIFLVVVGVFLFSTGFICLKRRPLPLVLTSIHHTDEALVNALFSTSLSSLVNVKPAQPSTGEKRLKQSSSDESDEESETERISESYRLWGGANRLPPSSSSSSSLPALLSPEPVPQLFISSDQTPDSAETHSSVVPNNLLNKDTDSSSSSRQSVATIKQKEEKEQIEEAMVLGDGGSQNVNLLTLTFGRQEEEEEEQDLKPNVAKVETEAPYSSEECRIVSVQPSQIGESRKIIVETSSCSTDEEEEDEEEEEEEEEDSGYMKRPCTDVLRTLL</sequence>
<dbReference type="EMBL" id="CM015721">
    <property type="protein sequence ID" value="KAF3695197.1"/>
    <property type="molecule type" value="Genomic_DNA"/>
</dbReference>
<keyword evidence="2" id="KW-0472">Membrane</keyword>
<feature type="transmembrane region" description="Helical" evidence="2">
    <location>
        <begin position="223"/>
        <end position="250"/>
    </location>
</feature>
<dbReference type="InterPro" id="IPR015373">
    <property type="entry name" value="Interferon/interleukin_rcp_dom"/>
</dbReference>
<evidence type="ECO:0000256" key="3">
    <source>
        <dbReference type="SAM" id="SignalP"/>
    </source>
</evidence>
<dbReference type="AlphaFoldDB" id="A0A6G1PY75"/>
<feature type="region of interest" description="Disordered" evidence="1">
    <location>
        <begin position="285"/>
        <end position="316"/>
    </location>
</feature>
<dbReference type="Proteomes" id="UP000503349">
    <property type="component" value="Chromosome 10"/>
</dbReference>
<feature type="region of interest" description="Disordered" evidence="1">
    <location>
        <begin position="347"/>
        <end position="392"/>
    </location>
</feature>
<keyword evidence="3" id="KW-0732">Signal</keyword>
<dbReference type="OrthoDB" id="10031784at2759"/>
<dbReference type="Pfam" id="PF09294">
    <property type="entry name" value="Interfer-bind"/>
    <property type="match status" value="1"/>
</dbReference>
<evidence type="ECO:0000256" key="1">
    <source>
        <dbReference type="SAM" id="MobiDB-lite"/>
    </source>
</evidence>
<keyword evidence="6" id="KW-0675">Receptor</keyword>
<dbReference type="InterPro" id="IPR050650">
    <property type="entry name" value="Type-II_Cytokine-TF_Rcpt"/>
</dbReference>
<gene>
    <name evidence="6" type="ORF">EXN66_Car010873</name>
</gene>
<feature type="compositionally biased region" description="Acidic residues" evidence="1">
    <location>
        <begin position="473"/>
        <end position="490"/>
    </location>
</feature>
<dbReference type="PANTHER" id="PTHR20859">
    <property type="entry name" value="INTERFERON/INTERLEUKIN RECEPTOR"/>
    <property type="match status" value="1"/>
</dbReference>
<accession>A0A6G1PY75</accession>
<feature type="domain" description="Interferon/interleukin receptor" evidence="5">
    <location>
        <begin position="119"/>
        <end position="215"/>
    </location>
</feature>
<evidence type="ECO:0000259" key="4">
    <source>
        <dbReference type="Pfam" id="PF01108"/>
    </source>
</evidence>
<feature type="region of interest" description="Disordered" evidence="1">
    <location>
        <begin position="461"/>
        <end position="505"/>
    </location>
</feature>
<dbReference type="GO" id="GO:0005886">
    <property type="term" value="C:plasma membrane"/>
    <property type="evidence" value="ECO:0007669"/>
    <property type="project" value="TreeGrafter"/>
</dbReference>
<dbReference type="SUPFAM" id="SSF49265">
    <property type="entry name" value="Fibronectin type III"/>
    <property type="match status" value="2"/>
</dbReference>
<evidence type="ECO:0000313" key="7">
    <source>
        <dbReference type="Proteomes" id="UP000503349"/>
    </source>
</evidence>
<protein>
    <submittedName>
        <fullName evidence="6">Interferon alpha/beta receptor 2 Type I interferon receptor 2</fullName>
    </submittedName>
</protein>
<keyword evidence="7" id="KW-1185">Reference proteome</keyword>
<dbReference type="InterPro" id="IPR003961">
    <property type="entry name" value="FN3_dom"/>
</dbReference>
<name>A0A6G1PY75_CHAAH</name>
<reference evidence="7" key="2">
    <citation type="submission" date="2019-02" db="EMBL/GenBank/DDBJ databases">
        <title>Opniocepnalus argus Var Kimnra genome.</title>
        <authorList>
            <person name="Zhou C."/>
            <person name="Xiao S."/>
        </authorList>
    </citation>
    <scope>NUCLEOTIDE SEQUENCE [LARGE SCALE GENOMIC DNA]</scope>
</reference>
<evidence type="ECO:0000256" key="2">
    <source>
        <dbReference type="SAM" id="Phobius"/>
    </source>
</evidence>
<feature type="domain" description="Fibronectin type-III" evidence="4">
    <location>
        <begin position="4"/>
        <end position="105"/>
    </location>
</feature>
<evidence type="ECO:0000313" key="6">
    <source>
        <dbReference type="EMBL" id="KAF3695197.1"/>
    </source>
</evidence>
<dbReference type="InterPro" id="IPR036116">
    <property type="entry name" value="FN3_sf"/>
</dbReference>
<feature type="chain" id="PRO_5026018861" evidence="3">
    <location>
        <begin position="20"/>
        <end position="505"/>
    </location>
</feature>
<dbReference type="InterPro" id="IPR013783">
    <property type="entry name" value="Ig-like_fold"/>
</dbReference>
<dbReference type="Pfam" id="PF01108">
    <property type="entry name" value="Tissue_fac"/>
    <property type="match status" value="1"/>
</dbReference>